<evidence type="ECO:0000313" key="4">
    <source>
        <dbReference type="Proteomes" id="UP000198607"/>
    </source>
</evidence>
<feature type="signal peptide" evidence="2">
    <location>
        <begin position="1"/>
        <end position="21"/>
    </location>
</feature>
<proteinExistence type="inferred from homology"/>
<dbReference type="InterPro" id="IPR042100">
    <property type="entry name" value="Bug_dom1"/>
</dbReference>
<evidence type="ECO:0000256" key="2">
    <source>
        <dbReference type="SAM" id="SignalP"/>
    </source>
</evidence>
<keyword evidence="2" id="KW-0732">Signal</keyword>
<sequence length="331" mass="34856">MLNKFISLALLSMTLILPAQAQTSAQAPAKGSAYPTKPVRLIVPFPPGGGSDILARLITSKLSEQHKWTFIIDNKPGAGGTIGITEAVRMAPTGYDLVMGQKDNLVIGPWLFKNLPWDPTRDLVPIAHVAYTPVLIATSVDSKFKTLNDVVAAARKSPGNINYGSPGNGTSIHLAAVLFEKAAGIQLMHIPYKGSSPALLDAIAGNVELLVSSVPSAMGQIKGGKLRPLAVTSAKRSSLLPDVPTVAELGFKNFDVTTWYGLFAPAGTPPAVVDTLNAAVNTLLGNAEVRAAIREQGAEPEAMTPAKFGAMIKADYPRWKNIVESSGATNN</sequence>
<dbReference type="EMBL" id="FNCY01000020">
    <property type="protein sequence ID" value="SDI48107.1"/>
    <property type="molecule type" value="Genomic_DNA"/>
</dbReference>
<name>A0A1G8KXM6_9RHOO</name>
<dbReference type="PANTHER" id="PTHR42928">
    <property type="entry name" value="TRICARBOXYLATE-BINDING PROTEIN"/>
    <property type="match status" value="1"/>
</dbReference>
<dbReference type="InterPro" id="IPR005064">
    <property type="entry name" value="BUG"/>
</dbReference>
<dbReference type="AlphaFoldDB" id="A0A1G8KXM6"/>
<dbReference type="Gene3D" id="3.40.190.150">
    <property type="entry name" value="Bordetella uptake gene, domain 1"/>
    <property type="match status" value="1"/>
</dbReference>
<dbReference type="OrthoDB" id="8678477at2"/>
<feature type="chain" id="PRO_5011472452" evidence="2">
    <location>
        <begin position="22"/>
        <end position="331"/>
    </location>
</feature>
<dbReference type="PIRSF" id="PIRSF017082">
    <property type="entry name" value="YflP"/>
    <property type="match status" value="1"/>
</dbReference>
<comment type="similarity">
    <text evidence="1">Belongs to the UPF0065 (bug) family.</text>
</comment>
<dbReference type="Pfam" id="PF03401">
    <property type="entry name" value="TctC"/>
    <property type="match status" value="1"/>
</dbReference>
<gene>
    <name evidence="3" type="ORF">SAMN05660652_03504</name>
</gene>
<dbReference type="SUPFAM" id="SSF53850">
    <property type="entry name" value="Periplasmic binding protein-like II"/>
    <property type="match status" value="1"/>
</dbReference>
<dbReference type="CDD" id="cd13578">
    <property type="entry name" value="PBP2_Bug27"/>
    <property type="match status" value="1"/>
</dbReference>
<dbReference type="STRING" id="83767.SAMN05660652_03504"/>
<evidence type="ECO:0000313" key="3">
    <source>
        <dbReference type="EMBL" id="SDI48107.1"/>
    </source>
</evidence>
<dbReference type="PANTHER" id="PTHR42928:SF5">
    <property type="entry name" value="BLR1237 PROTEIN"/>
    <property type="match status" value="1"/>
</dbReference>
<protein>
    <submittedName>
        <fullName evidence="3">Tripartite-type tricarboxylate transporter, receptor component TctC</fullName>
    </submittedName>
</protein>
<evidence type="ECO:0000256" key="1">
    <source>
        <dbReference type="ARBA" id="ARBA00006987"/>
    </source>
</evidence>
<keyword evidence="4" id="KW-1185">Reference proteome</keyword>
<dbReference type="Gene3D" id="3.40.190.10">
    <property type="entry name" value="Periplasmic binding protein-like II"/>
    <property type="match status" value="1"/>
</dbReference>
<accession>A0A1G8KXM6</accession>
<dbReference type="Proteomes" id="UP000198607">
    <property type="component" value="Unassembled WGS sequence"/>
</dbReference>
<keyword evidence="3" id="KW-0675">Receptor</keyword>
<organism evidence="3 4">
    <name type="scientific">Propionivibrio dicarboxylicus</name>
    <dbReference type="NCBI Taxonomy" id="83767"/>
    <lineage>
        <taxon>Bacteria</taxon>
        <taxon>Pseudomonadati</taxon>
        <taxon>Pseudomonadota</taxon>
        <taxon>Betaproteobacteria</taxon>
        <taxon>Rhodocyclales</taxon>
        <taxon>Rhodocyclaceae</taxon>
        <taxon>Propionivibrio</taxon>
    </lineage>
</organism>
<reference evidence="3 4" key="1">
    <citation type="submission" date="2016-10" db="EMBL/GenBank/DDBJ databases">
        <authorList>
            <person name="de Groot N.N."/>
        </authorList>
    </citation>
    <scope>NUCLEOTIDE SEQUENCE [LARGE SCALE GENOMIC DNA]</scope>
    <source>
        <strain evidence="3 4">DSM 5885</strain>
    </source>
</reference>